<protein>
    <submittedName>
        <fullName evidence="1">DUF2851 family protein</fullName>
    </submittedName>
</protein>
<dbReference type="Proteomes" id="UP000281028">
    <property type="component" value="Unassembled WGS sequence"/>
</dbReference>
<dbReference type="EMBL" id="RIAR02000001">
    <property type="protein sequence ID" value="NSL88129.1"/>
    <property type="molecule type" value="Genomic_DNA"/>
</dbReference>
<organism evidence="1 2">
    <name type="scientific">Chitinophaga solisilvae</name>
    <dbReference type="NCBI Taxonomy" id="1233460"/>
    <lineage>
        <taxon>Bacteria</taxon>
        <taxon>Pseudomonadati</taxon>
        <taxon>Bacteroidota</taxon>
        <taxon>Chitinophagia</taxon>
        <taxon>Chitinophagales</taxon>
        <taxon>Chitinophagaceae</taxon>
        <taxon>Chitinophaga</taxon>
    </lineage>
</organism>
<accession>A0A433W9R2</accession>
<reference evidence="1" key="1">
    <citation type="submission" date="2020-05" db="EMBL/GenBank/DDBJ databases">
        <title>Chitinophaga laudate sp. nov., isolated from a tropical peat swamp.</title>
        <authorList>
            <person name="Goh C.B.S."/>
            <person name="Lee M.S."/>
            <person name="Parimannan S."/>
            <person name="Pasbakhsh P."/>
            <person name="Yule C.M."/>
            <person name="Rajandas H."/>
            <person name="Loke S."/>
            <person name="Croft L."/>
            <person name="Tan J.B.L."/>
        </authorList>
    </citation>
    <scope>NUCLEOTIDE SEQUENCE</scope>
    <source>
        <strain evidence="1">Mgbs1</strain>
    </source>
</reference>
<name>A0A433W9R2_9BACT</name>
<comment type="caution">
    <text evidence="1">The sequence shown here is derived from an EMBL/GenBank/DDBJ whole genome shotgun (WGS) entry which is preliminary data.</text>
</comment>
<sequence>MHVNPQLSEELFQHIWKCRLFSQDNLKTTAGGRVQVLYPGMHNHHGGPDFTAARIKIDNTLWVGQVELHLRSSDWYRHGHQHNAQYSRIILHVVFTDDMPDRPPGQAPCLELQSSVSKVLLQRYALLRHAAGFVPCAFHARHVPQLTWLSWKERLLAERWERRMADMQAWLTCNHFNWEEVCYWALAQSYGMPVNAMPFLRLAQSLPFPLLQRYRHLPLHMEALLFGQAGMLEEHVTDVYALQLQEEYRFLRHKHQLTPMSAHHWNWLRMRPSAFPTLRIAVFAALLRQSTHLFSRILEAKDLAALEHLFFIQPSPYWKQHYRFGQPAATVRMPGKQAVQAVLINTVLPLIYLYGRQKNARYYQQLALHLLQQLPPEHNHITRQWAQIGITGDNALESQALLQLKQQYCDEKKCLQCAVGIGILGGK</sequence>
<proteinExistence type="predicted"/>
<evidence type="ECO:0000313" key="1">
    <source>
        <dbReference type="EMBL" id="NSL88129.1"/>
    </source>
</evidence>
<gene>
    <name evidence="1" type="ORF">ECE50_014875</name>
</gene>
<dbReference type="OrthoDB" id="1005072at2"/>
<dbReference type="AlphaFoldDB" id="A0A433W9R2"/>
<dbReference type="InterPro" id="IPR021272">
    <property type="entry name" value="DUF2851"/>
</dbReference>
<dbReference type="Pfam" id="PF11013">
    <property type="entry name" value="DUF2851"/>
    <property type="match status" value="1"/>
</dbReference>
<evidence type="ECO:0000313" key="2">
    <source>
        <dbReference type="Proteomes" id="UP000281028"/>
    </source>
</evidence>
<keyword evidence="2" id="KW-1185">Reference proteome</keyword>